<comment type="subunit">
    <text evidence="4">Part of a tri-snRNP complex.</text>
</comment>
<reference evidence="10 11" key="1">
    <citation type="journal article" date="2010" name="Cell">
        <title>The genome of Naegleria gruberi illuminates early eukaryotic versatility.</title>
        <authorList>
            <person name="Fritz-Laylin L.K."/>
            <person name="Prochnik S.E."/>
            <person name="Ginger M.L."/>
            <person name="Dacks J.B."/>
            <person name="Carpenter M.L."/>
            <person name="Field M.C."/>
            <person name="Kuo A."/>
            <person name="Paredez A."/>
            <person name="Chapman J."/>
            <person name="Pham J."/>
            <person name="Shu S."/>
            <person name="Neupane R."/>
            <person name="Cipriano M."/>
            <person name="Mancuso J."/>
            <person name="Tu H."/>
            <person name="Salamov A."/>
            <person name="Lindquist E."/>
            <person name="Shapiro H."/>
            <person name="Lucas S."/>
            <person name="Grigoriev I.V."/>
            <person name="Cande W.Z."/>
            <person name="Fulton C."/>
            <person name="Rokhsar D.S."/>
            <person name="Dawson S.C."/>
        </authorList>
    </citation>
    <scope>NUCLEOTIDE SEQUENCE [LARGE SCALE GENOMIC DNA]</scope>
    <source>
        <strain evidence="10 11">NEG-M</strain>
    </source>
</reference>
<keyword evidence="11" id="KW-1185">Reference proteome</keyword>
<dbReference type="EMBL" id="GG738847">
    <property type="protein sequence ID" value="EFC49595.1"/>
    <property type="molecule type" value="Genomic_DNA"/>
</dbReference>
<evidence type="ECO:0000256" key="1">
    <source>
        <dbReference type="ARBA" id="ARBA00003632"/>
    </source>
</evidence>
<feature type="compositionally biased region" description="Polar residues" evidence="8">
    <location>
        <begin position="8"/>
        <end position="48"/>
    </location>
</feature>
<comment type="similarity">
    <text evidence="3">Belongs to the SNUT3 family.</text>
</comment>
<name>D2V0Y1_NAEGR</name>
<feature type="compositionally biased region" description="Polar residues" evidence="8">
    <location>
        <begin position="56"/>
        <end position="86"/>
    </location>
</feature>
<dbReference type="InParanoid" id="D2V0Y1"/>
<feature type="region of interest" description="Disordered" evidence="8">
    <location>
        <begin position="1"/>
        <end position="114"/>
    </location>
</feature>
<dbReference type="PANTHER" id="PTHR31077">
    <property type="entry name" value="U4/U6.U5 SMALL NUCLEAR RIBONUCLEOPROTEIN 27 KDA PROTEIN"/>
    <property type="match status" value="1"/>
</dbReference>
<dbReference type="GeneID" id="8852318"/>
<keyword evidence="7" id="KW-0539">Nucleus</keyword>
<dbReference type="STRING" id="5762.D2V0Y1"/>
<sequence length="179" mass="20440">MPKDQTRPHQQQYRSSDSGSRYQPYNNNNVQQKTSNPKKVVSQDSNRNTSDKKINNLPSTNSGKKITNFEQQPNLVNNNSENIYQSQRERNTSKYGKSNGQSTSDDEFSIPSVEEDENLQLMKSLGLPTSFDTTHEKHVAGKANNLSGVKITTKRKVKQVMNLKDKPVHTHQFTNKPRY</sequence>
<dbReference type="PANTHER" id="PTHR31077:SF1">
    <property type="entry name" value="U4_U6.U5 SMALL NUCLEAR RIBONUCLEOPROTEIN 27 KDA PROTEIN"/>
    <property type="match status" value="1"/>
</dbReference>
<feature type="compositionally biased region" description="Acidic residues" evidence="8">
    <location>
        <begin position="104"/>
        <end position="114"/>
    </location>
</feature>
<comment type="subcellular location">
    <subcellularLocation>
        <location evidence="2">Nucleus</location>
    </subcellularLocation>
</comment>
<evidence type="ECO:0000256" key="8">
    <source>
        <dbReference type="SAM" id="MobiDB-lite"/>
    </source>
</evidence>
<keyword evidence="5" id="KW-0507">mRNA processing</keyword>
<comment type="function">
    <text evidence="1">May play a role in mRNA splicing.</text>
</comment>
<gene>
    <name evidence="10" type="ORF">NAEGRDRAFT_62455</name>
</gene>
<dbReference type="InterPro" id="IPR013957">
    <property type="entry name" value="SNRNP27"/>
</dbReference>
<evidence type="ECO:0000256" key="7">
    <source>
        <dbReference type="ARBA" id="ARBA00023242"/>
    </source>
</evidence>
<dbReference type="Pfam" id="PF08648">
    <property type="entry name" value="SNRNP27"/>
    <property type="match status" value="1"/>
</dbReference>
<protein>
    <submittedName>
        <fullName evidence="10">Predicted protein</fullName>
    </submittedName>
</protein>
<evidence type="ECO:0000313" key="11">
    <source>
        <dbReference type="Proteomes" id="UP000006671"/>
    </source>
</evidence>
<evidence type="ECO:0000256" key="6">
    <source>
        <dbReference type="ARBA" id="ARBA00023187"/>
    </source>
</evidence>
<dbReference type="RefSeq" id="XP_002682339.1">
    <property type="nucleotide sequence ID" value="XM_002682293.1"/>
</dbReference>
<dbReference type="VEuPathDB" id="AmoebaDB:NAEGRDRAFT_62455"/>
<dbReference type="KEGG" id="ngr:NAEGRDRAFT_62455"/>
<keyword evidence="6" id="KW-0508">mRNA splicing</keyword>
<organism evidence="11">
    <name type="scientific">Naegleria gruberi</name>
    <name type="common">Amoeba</name>
    <dbReference type="NCBI Taxonomy" id="5762"/>
    <lineage>
        <taxon>Eukaryota</taxon>
        <taxon>Discoba</taxon>
        <taxon>Heterolobosea</taxon>
        <taxon>Tetramitia</taxon>
        <taxon>Eutetramitia</taxon>
        <taxon>Vahlkampfiidae</taxon>
        <taxon>Naegleria</taxon>
    </lineage>
</organism>
<evidence type="ECO:0000256" key="4">
    <source>
        <dbReference type="ARBA" id="ARBA00011825"/>
    </source>
</evidence>
<feature type="compositionally biased region" description="Polar residues" evidence="8">
    <location>
        <begin position="93"/>
        <end position="103"/>
    </location>
</feature>
<feature type="domain" description="U4/U6.U5 small nuclear ribonucleoprotein 27kDa protein" evidence="9">
    <location>
        <begin position="117"/>
        <end position="162"/>
    </location>
</feature>
<dbReference type="Proteomes" id="UP000006671">
    <property type="component" value="Unassembled WGS sequence"/>
</dbReference>
<evidence type="ECO:0000256" key="2">
    <source>
        <dbReference type="ARBA" id="ARBA00004123"/>
    </source>
</evidence>
<dbReference type="OrthoDB" id="21368at2759"/>
<dbReference type="AlphaFoldDB" id="D2V0Y1"/>
<proteinExistence type="inferred from homology"/>
<accession>D2V0Y1</accession>
<dbReference type="GO" id="GO:0008380">
    <property type="term" value="P:RNA splicing"/>
    <property type="evidence" value="ECO:0007669"/>
    <property type="project" value="UniProtKB-KW"/>
</dbReference>
<dbReference type="GO" id="GO:0071011">
    <property type="term" value="C:precatalytic spliceosome"/>
    <property type="evidence" value="ECO:0007669"/>
    <property type="project" value="TreeGrafter"/>
</dbReference>
<dbReference type="GO" id="GO:0006397">
    <property type="term" value="P:mRNA processing"/>
    <property type="evidence" value="ECO:0007669"/>
    <property type="project" value="UniProtKB-KW"/>
</dbReference>
<evidence type="ECO:0000259" key="9">
    <source>
        <dbReference type="Pfam" id="PF08648"/>
    </source>
</evidence>
<evidence type="ECO:0000313" key="10">
    <source>
        <dbReference type="EMBL" id="EFC49595.1"/>
    </source>
</evidence>
<evidence type="ECO:0000256" key="3">
    <source>
        <dbReference type="ARBA" id="ARBA00008218"/>
    </source>
</evidence>
<evidence type="ECO:0000256" key="5">
    <source>
        <dbReference type="ARBA" id="ARBA00022664"/>
    </source>
</evidence>